<evidence type="ECO:0000256" key="1">
    <source>
        <dbReference type="SAM" id="MobiDB-lite"/>
    </source>
</evidence>
<dbReference type="AlphaFoldDB" id="A0AAN6IEY2"/>
<evidence type="ECO:0000313" key="2">
    <source>
        <dbReference type="EMBL" id="KAI1613014.1"/>
    </source>
</evidence>
<organism evidence="2 3">
    <name type="scientific">Exophiala viscosa</name>
    <dbReference type="NCBI Taxonomy" id="2486360"/>
    <lineage>
        <taxon>Eukaryota</taxon>
        <taxon>Fungi</taxon>
        <taxon>Dikarya</taxon>
        <taxon>Ascomycota</taxon>
        <taxon>Pezizomycotina</taxon>
        <taxon>Eurotiomycetes</taxon>
        <taxon>Chaetothyriomycetidae</taxon>
        <taxon>Chaetothyriales</taxon>
        <taxon>Herpotrichiellaceae</taxon>
        <taxon>Exophiala</taxon>
    </lineage>
</organism>
<name>A0AAN6IEY2_9EURO</name>
<feature type="region of interest" description="Disordered" evidence="1">
    <location>
        <begin position="141"/>
        <end position="195"/>
    </location>
</feature>
<feature type="region of interest" description="Disordered" evidence="1">
    <location>
        <begin position="1"/>
        <end position="32"/>
    </location>
</feature>
<comment type="caution">
    <text evidence="2">The sequence shown here is derived from an EMBL/GenBank/DDBJ whole genome shotgun (WGS) entry which is preliminary data.</text>
</comment>
<evidence type="ECO:0000313" key="3">
    <source>
        <dbReference type="Proteomes" id="UP001203852"/>
    </source>
</evidence>
<reference evidence="2" key="1">
    <citation type="journal article" date="2022" name="bioRxiv">
        <title>Deciphering the potential niche of two novel black yeast fungi from a biological soil crust based on their genomes, phenotypes, and melanin regulation.</title>
        <authorList>
            <consortium name="DOE Joint Genome Institute"/>
            <person name="Carr E.C."/>
            <person name="Barton Q."/>
            <person name="Grambo S."/>
            <person name="Sullivan M."/>
            <person name="Renfro C.M."/>
            <person name="Kuo A."/>
            <person name="Pangilinan J."/>
            <person name="Lipzen A."/>
            <person name="Keymanesh K."/>
            <person name="Savage E."/>
            <person name="Barry K."/>
            <person name="Grigoriev I.V."/>
            <person name="Riekhof W.R."/>
            <person name="Harris S.S."/>
        </authorList>
    </citation>
    <scope>NUCLEOTIDE SEQUENCE</scope>
    <source>
        <strain evidence="2">JF 03-4F</strain>
    </source>
</reference>
<dbReference type="Proteomes" id="UP001203852">
    <property type="component" value="Unassembled WGS sequence"/>
</dbReference>
<proteinExistence type="predicted"/>
<protein>
    <submittedName>
        <fullName evidence="2">Uncharacterized protein</fullName>
    </submittedName>
</protein>
<keyword evidence="3" id="KW-1185">Reference proteome</keyword>
<dbReference type="EMBL" id="MU404354">
    <property type="protein sequence ID" value="KAI1613014.1"/>
    <property type="molecule type" value="Genomic_DNA"/>
</dbReference>
<feature type="compositionally biased region" description="Low complexity" evidence="1">
    <location>
        <begin position="9"/>
        <end position="30"/>
    </location>
</feature>
<accession>A0AAN6IEY2</accession>
<sequence length="216" mass="23946">MYGFFQTDSQRPSARTSTATRPSTTVSRSTGYTFIDDESPRLSVALGPEFVIPDHLLFSESTLVESFSYWEGNSGISLDDSTPPPIPPKSIHRRRHSADEMLSTTNGAPKGHVADAPRERDGIVMGTCKKNAWGSKFSEDLQSERQEIPRGAPAPTPAPDVPRHVAFADSTTVEPVSPRRTPLRSDASHGRWRSPSPFVERKWRGLRLKELLCMVD</sequence>
<gene>
    <name evidence="2" type="ORF">EDD36DRAFT_252905</name>
</gene>